<evidence type="ECO:0000259" key="8">
    <source>
        <dbReference type="PROSITE" id="PS50259"/>
    </source>
</evidence>
<dbReference type="InterPro" id="IPR050726">
    <property type="entry name" value="mGluR"/>
</dbReference>
<dbReference type="GO" id="GO:0004930">
    <property type="term" value="F:G protein-coupled receptor activity"/>
    <property type="evidence" value="ECO:0007669"/>
    <property type="project" value="InterPro"/>
</dbReference>
<sequence length="2300" mass="253705">VVGSLSSTTALPAAVLAGRLQVNLISPGATDPQLSDKFKYPTFLRTVPSYAVFAQVLAQLLQRLQWKNILVVYTDNAFGHSGQEQLLMAMYDRGLCVSQTLMLDAKGNKDSYKAVLSNIGNISTSVAVLMSPNRLTKVILQAIPSLANLQWVVGDIDITNDLSSLKRVRGAMVVVPRSATVDEFRQYFTQLLASPRNNAGNPWFADWFETTYGCSLTAGNCPTPTQAQFVQSPWVVPIMKAVFAYAEAVRSICNNGVCARLTSMTPAEFKSVLFSLGFTIPGTFPPSLRGQNISFDSNGDPQTSAFTVYNYNNRAGTYAFEEIGRFESNTFTLASPPLLYDSTRNTALTTNPTATCASLGCQNCLVPQRLVTYRYRSGDLVIASLINAHEPSRAPYTCGAGRASQLASLVAAEWAVQQYKISNPSQFLQVNVAVAQGFITDVLSGNNRLTDSSGAVIPASSIQAFVDATSNQQAKIISPIISDYNISEVMADVSTSVISRGGDTPYFTRAAPSDEVFYSAISNVLQGLGWKYVQVATHLSGEYREMADTFTRVAASLEIFLVLISLFTLISGAVSQLQLVAGTSNWGTDMAYLQGLETLTSGVIVGDLDLTANTAFSSYLQGLTLANIAVNPFLRELFEITNQCSIDPASQGMYARICTSTDRFTNFAQFNSESQTLSSFSPTTLGNYQSKLANCSGVCMECEYLSTMRTSIYNTGDWLIAGSFAVSNSGQEMFQPFICGDVRTSYGPQYTMAMLYALQQVNAGRAPVSVKGVKFGGWIFDHCGNPGRADLIVSDNKILAWLTDTNESSNETVQILDPLNVATISPSATADSLMKYPTFFRTIQGDAAAVTALILIAKAMKYNYIQVVYSANAYGRDGMKLLVNAAQAEGVCVTNQLEFTNASDIVIQLSAAQTDVVVLFMTEADLFSLQIIQRVGSQFTYPIMSLQMQRFNLSDYNAYINSAPTTNPFFAQFYMKTMQCNLPGYSTYTNACSTPLAPITSSANYVEDNSVLSTINAIYSVVDALHRTVSDHCGTDYTKPCSAFLAAPDKRRAFNSNLNNAYFVDDGKRTFRYLVREGATTFDILQYSSSVNYNKVGSYSGQSLDITDAAQLKYTSIESTCSAPCLGCIMTGITFSHIPGDIYLAGMFDVHQRSLSPFTCGTIKTLHGFLLLEAFHYAIEQVNAKQGQFANILPGVRLGGIGLDACESDVRGGYLISNIHSGITTLSKEGGIDQHIYIYTQVNHNVSMLSPSNLQISYGSGSEELSDKRVYPFFYRTVPTDANQILYEDNSNGLSAMQHFVARATNYSICVAETVPYPDLGIVSAETSTTIVARLVEKPTANTVVTFLSTQYVNSVLKSIAAFENYINQKNLANSKDNPWFPDYFQNILNCYISKTNTMGYPMAYSDVVYVINAVYAAAYAIHKTLESTCGANYNTVCQSYRANSTRHEMIRDNLANVSFTDPAGKDFMFVNRSGVASYRFNYINPEILGYTYKTIGSYNLTSAMLMLDGQYRDSIQSDCNRPDACAECPAIRDSDVRYVFYKPTRSLTQTIVAFLDVHHQGVDPFRCGEINVLGFQQLVTLFYTLEKLFPAVNYRILVIDTCSNSLRVDQDLFGLLDGTGLCNSEFDNSNPVSIKNIGGVIAVGEPNTVAASRVLELPGVTYLSPNALTTLLDSKQHLVRTIAPISAMMKTLVSLLKNLGWTYFSWVIFSFSWVIFFILLGHFFHSHGSFFHSHGSFFHSHGHFSGSRVVVLLGSYEFVKNVLATANAMNIADRYLWVLEIRLITLGRLSYTVGAFITYMNSLRYSDVHAVGTGSSIPMDWFDEFYQKVFDCRIANFSRSVNLSMPVCDTNKVKVLLNSVLSVERDLNTQNLNIQNLNINPQNVSAVLKFDKAHRWWDSGYLIKYIRVKKSADGSLDLISGDFSPSIQEISNMKALLGITSVCNEGGINPCDCTYEDIEPSQPLISQPFTPTEPRNYYYYHADGKPQYQWPIWAIVVAIITSVCLLTAVILFLILIFAYPVRSGTTVLGYMSIIGIIGIYAINFAFFVHATDATCGARRFLMGVVYMIAVGPLLVKAVDNWRFRKNNSEKERYSGISSAFVLFVAAVGVVLLQCIIPIIWLILVHPTATEWKPFAFARHDHWWCDPPQDYDTGLVQSFIFVMFIILVTAVFSALTFDSERNNFESRLVIQQLLICFFCIATAGCFLVWMIVSTSATPSVRDAAVSIGNLVNATLLLLAMPLRKCILLCQHLRYKEELEDAREVLDHHNGHVYNDGFDNPMLDLNVYDNHYGINGKPSEY</sequence>
<keyword evidence="6" id="KW-0325">Glycoprotein</keyword>
<dbReference type="PANTHER" id="PTHR24060">
    <property type="entry name" value="METABOTROPIC GLUTAMATE RECEPTOR"/>
    <property type="match status" value="1"/>
</dbReference>
<evidence type="ECO:0000256" key="5">
    <source>
        <dbReference type="ARBA" id="ARBA00023170"/>
    </source>
</evidence>
<feature type="transmembrane region" description="Helical" evidence="7">
    <location>
        <begin position="1704"/>
        <end position="1725"/>
    </location>
</feature>
<evidence type="ECO:0000256" key="7">
    <source>
        <dbReference type="SAM" id="Phobius"/>
    </source>
</evidence>
<dbReference type="CDD" id="cd13953">
    <property type="entry name" value="7tm_classC_mGluR-like"/>
    <property type="match status" value="1"/>
</dbReference>
<proteinExistence type="predicted"/>
<comment type="subcellular location">
    <subcellularLocation>
        <location evidence="1">Membrane</location>
        <topology evidence="1">Multi-pass membrane protein</topology>
    </subcellularLocation>
</comment>
<evidence type="ECO:0000256" key="4">
    <source>
        <dbReference type="ARBA" id="ARBA00023136"/>
    </source>
</evidence>
<feature type="transmembrane region" description="Helical" evidence="7">
    <location>
        <begin position="2223"/>
        <end position="2242"/>
    </location>
</feature>
<dbReference type="GO" id="GO:0016020">
    <property type="term" value="C:membrane"/>
    <property type="evidence" value="ECO:0007669"/>
    <property type="project" value="UniProtKB-SubCell"/>
</dbReference>
<dbReference type="PROSITE" id="PS50259">
    <property type="entry name" value="G_PROTEIN_RECEP_F3_4"/>
    <property type="match status" value="1"/>
</dbReference>
<feature type="non-terminal residue" evidence="9">
    <location>
        <position position="2300"/>
    </location>
</feature>
<keyword evidence="2 7" id="KW-0812">Transmembrane</keyword>
<comment type="caution">
    <text evidence="9">The sequence shown here is derived from an EMBL/GenBank/DDBJ whole genome shotgun (WGS) entry which is preliminary data.</text>
</comment>
<evidence type="ECO:0000256" key="6">
    <source>
        <dbReference type="ARBA" id="ARBA00023180"/>
    </source>
</evidence>
<evidence type="ECO:0000256" key="1">
    <source>
        <dbReference type="ARBA" id="ARBA00004141"/>
    </source>
</evidence>
<dbReference type="Gene3D" id="3.40.50.2300">
    <property type="match status" value="8"/>
</dbReference>
<protein>
    <recommendedName>
        <fullName evidence="8">G-protein coupled receptors family 3 profile domain-containing protein</fullName>
    </recommendedName>
</protein>
<evidence type="ECO:0000256" key="2">
    <source>
        <dbReference type="ARBA" id="ARBA00022692"/>
    </source>
</evidence>
<dbReference type="InterPro" id="IPR001828">
    <property type="entry name" value="ANF_lig-bd_rcpt"/>
</dbReference>
<dbReference type="PRINTS" id="PR00248">
    <property type="entry name" value="GPCRMGR"/>
</dbReference>
<dbReference type="InterPro" id="IPR000337">
    <property type="entry name" value="GPCR_3"/>
</dbReference>
<keyword evidence="4 7" id="KW-0472">Membrane</keyword>
<dbReference type="Pfam" id="PF01094">
    <property type="entry name" value="ANF_receptor"/>
    <property type="match status" value="3"/>
</dbReference>
<dbReference type="OrthoDB" id="425344at2759"/>
<dbReference type="InterPro" id="IPR017978">
    <property type="entry name" value="GPCR_3_C"/>
</dbReference>
<feature type="transmembrane region" description="Helical" evidence="7">
    <location>
        <begin position="2156"/>
        <end position="2177"/>
    </location>
</feature>
<feature type="transmembrane region" description="Helical" evidence="7">
    <location>
        <begin position="2028"/>
        <end position="2049"/>
    </location>
</feature>
<evidence type="ECO:0000313" key="10">
    <source>
        <dbReference type="Proteomes" id="UP000678393"/>
    </source>
</evidence>
<organism evidence="9 10">
    <name type="scientific">Candidula unifasciata</name>
    <dbReference type="NCBI Taxonomy" id="100452"/>
    <lineage>
        <taxon>Eukaryota</taxon>
        <taxon>Metazoa</taxon>
        <taxon>Spiralia</taxon>
        <taxon>Lophotrochozoa</taxon>
        <taxon>Mollusca</taxon>
        <taxon>Gastropoda</taxon>
        <taxon>Heterobranchia</taxon>
        <taxon>Euthyneura</taxon>
        <taxon>Panpulmonata</taxon>
        <taxon>Eupulmonata</taxon>
        <taxon>Stylommatophora</taxon>
        <taxon>Helicina</taxon>
        <taxon>Helicoidea</taxon>
        <taxon>Geomitridae</taxon>
        <taxon>Candidula</taxon>
    </lineage>
</organism>
<dbReference type="Proteomes" id="UP000678393">
    <property type="component" value="Unassembled WGS sequence"/>
</dbReference>
<dbReference type="InterPro" id="IPR028082">
    <property type="entry name" value="Peripla_BP_I"/>
</dbReference>
<dbReference type="SUPFAM" id="SSF53822">
    <property type="entry name" value="Periplasmic binding protein-like I"/>
    <property type="match status" value="5"/>
</dbReference>
<keyword evidence="3 7" id="KW-1133">Transmembrane helix</keyword>
<accession>A0A8S3YN24</accession>
<dbReference type="Pfam" id="PF00003">
    <property type="entry name" value="7tm_3"/>
    <property type="match status" value="1"/>
</dbReference>
<keyword evidence="10" id="KW-1185">Reference proteome</keyword>
<feature type="transmembrane region" description="Helical" evidence="7">
    <location>
        <begin position="2100"/>
        <end position="2124"/>
    </location>
</feature>
<gene>
    <name evidence="9" type="ORF">CUNI_LOCUS2490</name>
</gene>
<dbReference type="EMBL" id="CAJHNH020000324">
    <property type="protein sequence ID" value="CAG5116932.1"/>
    <property type="molecule type" value="Genomic_DNA"/>
</dbReference>
<name>A0A8S3YN24_9EUPU</name>
<feature type="domain" description="G-protein coupled receptors family 3 profile" evidence="8">
    <location>
        <begin position="1991"/>
        <end position="2248"/>
    </location>
</feature>
<keyword evidence="5" id="KW-0675">Receptor</keyword>
<feature type="transmembrane region" description="Helical" evidence="7">
    <location>
        <begin position="2189"/>
        <end position="2211"/>
    </location>
</feature>
<evidence type="ECO:0000256" key="3">
    <source>
        <dbReference type="ARBA" id="ARBA00022989"/>
    </source>
</evidence>
<evidence type="ECO:0000313" key="9">
    <source>
        <dbReference type="EMBL" id="CAG5116932.1"/>
    </source>
</evidence>
<feature type="transmembrane region" description="Helical" evidence="7">
    <location>
        <begin position="2061"/>
        <end position="2079"/>
    </location>
</feature>
<reference evidence="9" key="1">
    <citation type="submission" date="2021-04" db="EMBL/GenBank/DDBJ databases">
        <authorList>
            <consortium name="Molecular Ecology Group"/>
        </authorList>
    </citation>
    <scope>NUCLEOTIDE SEQUENCE</scope>
</reference>
<feature type="transmembrane region" description="Helical" evidence="7">
    <location>
        <begin position="1991"/>
        <end position="2016"/>
    </location>
</feature>